<reference evidence="1" key="1">
    <citation type="submission" date="2020-12" db="EMBL/GenBank/DDBJ databases">
        <title>WGS assembly of Carya illinoinensis cv. Pawnee.</title>
        <authorList>
            <person name="Platts A."/>
            <person name="Shu S."/>
            <person name="Wright S."/>
            <person name="Barry K."/>
            <person name="Edger P."/>
            <person name="Pires J.C."/>
            <person name="Schmutz J."/>
        </authorList>
    </citation>
    <scope>NUCLEOTIDE SEQUENCE</scope>
    <source>
        <tissue evidence="1">Leaf</tissue>
    </source>
</reference>
<comment type="caution">
    <text evidence="1">The sequence shown here is derived from an EMBL/GenBank/DDBJ whole genome shotgun (WGS) entry which is preliminary data.</text>
</comment>
<keyword evidence="2" id="KW-1185">Reference proteome</keyword>
<proteinExistence type="predicted"/>
<name>A0A8T1Q987_CARIL</name>
<dbReference type="Proteomes" id="UP000811609">
    <property type="component" value="Chromosome 6"/>
</dbReference>
<accession>A0A8T1Q987</accession>
<gene>
    <name evidence="1" type="ORF">CIPAW_06G081600</name>
</gene>
<sequence length="64" mass="7620">MAEGFITGARNHVSECHDDANNYIILSRFHINQWRARRCTRRFKAVYITYLKYWRKAQISAASI</sequence>
<protein>
    <submittedName>
        <fullName evidence="1">Uncharacterized protein</fullName>
    </submittedName>
</protein>
<dbReference type="EMBL" id="CM031814">
    <property type="protein sequence ID" value="KAG6650997.1"/>
    <property type="molecule type" value="Genomic_DNA"/>
</dbReference>
<organism evidence="1 2">
    <name type="scientific">Carya illinoinensis</name>
    <name type="common">Pecan</name>
    <dbReference type="NCBI Taxonomy" id="32201"/>
    <lineage>
        <taxon>Eukaryota</taxon>
        <taxon>Viridiplantae</taxon>
        <taxon>Streptophyta</taxon>
        <taxon>Embryophyta</taxon>
        <taxon>Tracheophyta</taxon>
        <taxon>Spermatophyta</taxon>
        <taxon>Magnoliopsida</taxon>
        <taxon>eudicotyledons</taxon>
        <taxon>Gunneridae</taxon>
        <taxon>Pentapetalae</taxon>
        <taxon>rosids</taxon>
        <taxon>fabids</taxon>
        <taxon>Fagales</taxon>
        <taxon>Juglandaceae</taxon>
        <taxon>Carya</taxon>
    </lineage>
</organism>
<evidence type="ECO:0000313" key="1">
    <source>
        <dbReference type="EMBL" id="KAG6650997.1"/>
    </source>
</evidence>
<evidence type="ECO:0000313" key="2">
    <source>
        <dbReference type="Proteomes" id="UP000811609"/>
    </source>
</evidence>
<dbReference type="AlphaFoldDB" id="A0A8T1Q987"/>